<dbReference type="Pfam" id="PF00106">
    <property type="entry name" value="adh_short"/>
    <property type="match status" value="1"/>
</dbReference>
<dbReference type="EMBL" id="CP070608">
    <property type="protein sequence ID" value="QSE95854.1"/>
    <property type="molecule type" value="Genomic_DNA"/>
</dbReference>
<dbReference type="Gene3D" id="3.40.50.720">
    <property type="entry name" value="NAD(P)-binding Rossmann-like Domain"/>
    <property type="match status" value="1"/>
</dbReference>
<dbReference type="Proteomes" id="UP000662783">
    <property type="component" value="Chromosome"/>
</dbReference>
<proteinExistence type="inferred from homology"/>
<accession>A0A974WE32</accession>
<reference evidence="4" key="1">
    <citation type="submission" date="2021-02" db="EMBL/GenBank/DDBJ databases">
        <title>Fulvivirga sp. S481 isolated from sea water.</title>
        <authorList>
            <person name="Bae S.S."/>
            <person name="Baek K."/>
        </authorList>
    </citation>
    <scope>NUCLEOTIDE SEQUENCE</scope>
    <source>
        <strain evidence="4">S481</strain>
    </source>
</reference>
<evidence type="ECO:0000313" key="5">
    <source>
        <dbReference type="Proteomes" id="UP000662783"/>
    </source>
</evidence>
<name>A0A974WE32_9BACT</name>
<dbReference type="PANTHER" id="PTHR24320:SF148">
    <property type="entry name" value="NAD(P)-BINDING ROSSMANN-FOLD SUPERFAMILY PROTEIN"/>
    <property type="match status" value="1"/>
</dbReference>
<dbReference type="SUPFAM" id="SSF51735">
    <property type="entry name" value="NAD(P)-binding Rossmann-fold domains"/>
    <property type="match status" value="1"/>
</dbReference>
<evidence type="ECO:0000256" key="2">
    <source>
        <dbReference type="ARBA" id="ARBA00023002"/>
    </source>
</evidence>
<evidence type="ECO:0000256" key="3">
    <source>
        <dbReference type="RuleBase" id="RU000363"/>
    </source>
</evidence>
<evidence type="ECO:0000313" key="4">
    <source>
        <dbReference type="EMBL" id="QSE95854.1"/>
    </source>
</evidence>
<dbReference type="PRINTS" id="PR00080">
    <property type="entry name" value="SDRFAMILY"/>
</dbReference>
<dbReference type="PANTHER" id="PTHR24320">
    <property type="entry name" value="RETINOL DEHYDROGENASE"/>
    <property type="match status" value="1"/>
</dbReference>
<protein>
    <submittedName>
        <fullName evidence="4">SDR family NAD(P)-dependent oxidoreductase</fullName>
    </submittedName>
</protein>
<gene>
    <name evidence="4" type="ORF">JR347_09500</name>
</gene>
<comment type="similarity">
    <text evidence="1 3">Belongs to the short-chain dehydrogenases/reductases (SDR) family.</text>
</comment>
<keyword evidence="2" id="KW-0560">Oxidoreductase</keyword>
<sequence length="326" mass="35484">MSYQKDTVHLGDVIKNHSQDMTNKVVAITGTTSGTGYVCAREVAKKGASVILLNRESDRSAKSLKQLQEEVPNGKFEAVACDLQNFDSVRKAVEAIKAKHDVIDVLVNNAGVMALKDYATGDGYDVQMQTNVISHFLLTKELFPLIKKSKQGRIVNHTSMARMGVQLKPEYFGKNGGNLGGDGTDEESQSFQGPRWERYRQTKLANCGFTYGLKEKLEAAGITNVLPLLAHPGLARTNLQVTTAKDGGMEKDSDLMQHAQTAEDGAAGITRAAMDPSSKSGDFYGPSGQGWQGFPEILTPEEHINSADTIRINWEGCEKAVGKFEI</sequence>
<dbReference type="InterPro" id="IPR036291">
    <property type="entry name" value="NAD(P)-bd_dom_sf"/>
</dbReference>
<dbReference type="GO" id="GO:0016491">
    <property type="term" value="F:oxidoreductase activity"/>
    <property type="evidence" value="ECO:0007669"/>
    <property type="project" value="UniProtKB-KW"/>
</dbReference>
<dbReference type="RefSeq" id="WP_205720367.1">
    <property type="nucleotide sequence ID" value="NZ_CP070608.1"/>
</dbReference>
<dbReference type="KEGG" id="fuv:JR347_09500"/>
<dbReference type="AlphaFoldDB" id="A0A974WE32"/>
<dbReference type="InterPro" id="IPR002347">
    <property type="entry name" value="SDR_fam"/>
</dbReference>
<dbReference type="PRINTS" id="PR00081">
    <property type="entry name" value="GDHRDH"/>
</dbReference>
<keyword evidence="5" id="KW-1185">Reference proteome</keyword>
<organism evidence="4 5">
    <name type="scientific">Fulvivirga lutea</name>
    <dbReference type="NCBI Taxonomy" id="2810512"/>
    <lineage>
        <taxon>Bacteria</taxon>
        <taxon>Pseudomonadati</taxon>
        <taxon>Bacteroidota</taxon>
        <taxon>Cytophagia</taxon>
        <taxon>Cytophagales</taxon>
        <taxon>Fulvivirgaceae</taxon>
        <taxon>Fulvivirga</taxon>
    </lineage>
</organism>
<evidence type="ECO:0000256" key="1">
    <source>
        <dbReference type="ARBA" id="ARBA00006484"/>
    </source>
</evidence>